<dbReference type="AlphaFoldDB" id="A0AAV4P1S6"/>
<accession>A0AAV4P1S6</accession>
<dbReference type="EMBL" id="BPLR01003893">
    <property type="protein sequence ID" value="GIX89864.1"/>
    <property type="molecule type" value="Genomic_DNA"/>
</dbReference>
<proteinExistence type="predicted"/>
<evidence type="ECO:0000313" key="1">
    <source>
        <dbReference type="EMBL" id="GIX89864.1"/>
    </source>
</evidence>
<name>A0AAV4P1S6_CAEEX</name>
<comment type="caution">
    <text evidence="1">The sequence shown here is derived from an EMBL/GenBank/DDBJ whole genome shotgun (WGS) entry which is preliminary data.</text>
</comment>
<protein>
    <submittedName>
        <fullName evidence="1">Uncharacterized protein</fullName>
    </submittedName>
</protein>
<keyword evidence="2" id="KW-1185">Reference proteome</keyword>
<sequence length="95" mass="10758">MDGSRKLRWVFLKSITVNPIARGSSIIYKKLQAQSKIDGNITGIQWPPLEKLNASNPTQSKYTYFCQLFSCAKVVEPCKFQPIAETENIPKLIPE</sequence>
<evidence type="ECO:0000313" key="2">
    <source>
        <dbReference type="Proteomes" id="UP001054945"/>
    </source>
</evidence>
<organism evidence="1 2">
    <name type="scientific">Caerostris extrusa</name>
    <name type="common">Bark spider</name>
    <name type="synonym">Caerostris bankana</name>
    <dbReference type="NCBI Taxonomy" id="172846"/>
    <lineage>
        <taxon>Eukaryota</taxon>
        <taxon>Metazoa</taxon>
        <taxon>Ecdysozoa</taxon>
        <taxon>Arthropoda</taxon>
        <taxon>Chelicerata</taxon>
        <taxon>Arachnida</taxon>
        <taxon>Araneae</taxon>
        <taxon>Araneomorphae</taxon>
        <taxon>Entelegynae</taxon>
        <taxon>Araneoidea</taxon>
        <taxon>Araneidae</taxon>
        <taxon>Caerostris</taxon>
    </lineage>
</organism>
<dbReference type="Proteomes" id="UP001054945">
    <property type="component" value="Unassembled WGS sequence"/>
</dbReference>
<reference evidence="1 2" key="1">
    <citation type="submission" date="2021-06" db="EMBL/GenBank/DDBJ databases">
        <title>Caerostris extrusa draft genome.</title>
        <authorList>
            <person name="Kono N."/>
            <person name="Arakawa K."/>
        </authorList>
    </citation>
    <scope>NUCLEOTIDE SEQUENCE [LARGE SCALE GENOMIC DNA]</scope>
</reference>
<gene>
    <name evidence="1" type="ORF">CEXT_579421</name>
</gene>